<evidence type="ECO:0000313" key="3">
    <source>
        <dbReference type="Proteomes" id="UP000018895"/>
    </source>
</evidence>
<organism evidence="2 3">
    <name type="scientific">Halalkalibacter hemicellulosilyticusJCM 9152</name>
    <dbReference type="NCBI Taxonomy" id="1236971"/>
    <lineage>
        <taxon>Bacteria</taxon>
        <taxon>Bacillati</taxon>
        <taxon>Bacillota</taxon>
        <taxon>Bacilli</taxon>
        <taxon>Bacillales</taxon>
        <taxon>Bacillaceae</taxon>
        <taxon>Halalkalibacter</taxon>
    </lineage>
</organism>
<sequence>MSVEQQLEQMKKAIEKARDTKYRAEAKLEELENQKSRLLEELDELGVKPEELDSEINRLEQTIEKTLKETWELIPKELIDHDS</sequence>
<dbReference type="Proteomes" id="UP000018895">
    <property type="component" value="Unassembled WGS sequence"/>
</dbReference>
<proteinExistence type="predicted"/>
<keyword evidence="3" id="KW-1185">Reference proteome</keyword>
<protein>
    <recommendedName>
        <fullName evidence="4">Viral A-type inclusion protein</fullName>
    </recommendedName>
</protein>
<feature type="coiled-coil region" evidence="1">
    <location>
        <begin position="7"/>
        <end position="48"/>
    </location>
</feature>
<dbReference type="OrthoDB" id="2887406at2"/>
<dbReference type="STRING" id="1236971.JCM9152_2250"/>
<evidence type="ECO:0000313" key="2">
    <source>
        <dbReference type="EMBL" id="GAE30828.1"/>
    </source>
</evidence>
<evidence type="ECO:0008006" key="4">
    <source>
        <dbReference type="Google" id="ProtNLM"/>
    </source>
</evidence>
<dbReference type="AlphaFoldDB" id="W4QGP9"/>
<dbReference type="RefSeq" id="WP_035343843.1">
    <property type="nucleotide sequence ID" value="NZ_BAUU01000014.1"/>
</dbReference>
<accession>W4QGP9</accession>
<evidence type="ECO:0000256" key="1">
    <source>
        <dbReference type="SAM" id="Coils"/>
    </source>
</evidence>
<gene>
    <name evidence="2" type="ORF">JCM9152_2250</name>
</gene>
<dbReference type="EMBL" id="BAUU01000014">
    <property type="protein sequence ID" value="GAE30828.1"/>
    <property type="molecule type" value="Genomic_DNA"/>
</dbReference>
<name>W4QGP9_9BACI</name>
<comment type="caution">
    <text evidence="2">The sequence shown here is derived from an EMBL/GenBank/DDBJ whole genome shotgun (WGS) entry which is preliminary data.</text>
</comment>
<reference evidence="2" key="1">
    <citation type="journal article" date="2014" name="Genome Announc.">
        <title>Draft Genome Sequences of Three Alkaliphilic Bacillus Strains, Bacillus wakoensis JCM 9140T, Bacillus akibai JCM 9157T, and Bacillus hemicellulosilyticus JCM 9152T.</title>
        <authorList>
            <person name="Yuki M."/>
            <person name="Oshima K."/>
            <person name="Suda W."/>
            <person name="Oshida Y."/>
            <person name="Kitamura K."/>
            <person name="Iida T."/>
            <person name="Hattori M."/>
            <person name="Ohkuma M."/>
        </authorList>
    </citation>
    <scope>NUCLEOTIDE SEQUENCE [LARGE SCALE GENOMIC DNA]</scope>
    <source>
        <strain evidence="2">JCM 9152</strain>
    </source>
</reference>
<keyword evidence="1" id="KW-0175">Coiled coil</keyword>